<dbReference type="AlphaFoldDB" id="A0A0E9NQ20"/>
<feature type="compositionally biased region" description="Low complexity" evidence="1">
    <location>
        <begin position="148"/>
        <end position="170"/>
    </location>
</feature>
<dbReference type="Proteomes" id="UP000033140">
    <property type="component" value="Unassembled WGS sequence"/>
</dbReference>
<evidence type="ECO:0000256" key="1">
    <source>
        <dbReference type="SAM" id="MobiDB-lite"/>
    </source>
</evidence>
<proteinExistence type="predicted"/>
<evidence type="ECO:0000313" key="4">
    <source>
        <dbReference type="Proteomes" id="UP000033140"/>
    </source>
</evidence>
<sequence>MWISTSPNLSGWFSKLADDDACRSCLSQSGYGWCPMQTSTCTPSPRGIFSPIWNSTICGFDAHARWDLRTNPMGCYVSTMTLGAFLFAFVATLTLTLFLCLTYLCLRRLFRRSTSSSDSSPLRPERAPLLSRSSSQYPAFCSSPTPPLLRRSSSHQSGTSTPTPTGSSNGAPGGRGRTMGNGLASSWKGIAWEVEMLERTMRDRLDRRQHRRKRDRDKAVFYPRQLKRPKLHPRHGQVHHYVNPHYPTIVPAVGDTRSPSTTTRPANIQAVSNTYTQVRHYIRSYNLSRLNYVCRPSIHRRNCPQEGQGCTGSMEHERPREGRQGIYRRSSEHSIWRNRDQFFQGTKAIEQFLTDKWSKESGYRLRKELFTFAGNRIAVQFWYEFWDDSGQWWRCYGLEHWTFAEDGKMKNRMMSVNDVKISEGERWFEGDADVNSSVILKKKSVVISYRST</sequence>
<evidence type="ECO:0000313" key="3">
    <source>
        <dbReference type="EMBL" id="GAO51888.1"/>
    </source>
</evidence>
<dbReference type="SUPFAM" id="SSF54427">
    <property type="entry name" value="NTF2-like"/>
    <property type="match status" value="1"/>
</dbReference>
<protein>
    <submittedName>
        <fullName evidence="3">Uncharacterized protein</fullName>
    </submittedName>
</protein>
<keyword evidence="4" id="KW-1185">Reference proteome</keyword>
<reference evidence="3 4" key="2">
    <citation type="journal article" date="2014" name="J. Gen. Appl. Microbiol.">
        <title>The early diverging ascomycetous budding yeast Saitoella complicata has three histone deacetylases belonging to the Clr6, Hos2, and Rpd3 lineages.</title>
        <authorList>
            <person name="Nishida H."/>
            <person name="Matsumoto T."/>
            <person name="Kondo S."/>
            <person name="Hamamoto M."/>
            <person name="Yoshikawa H."/>
        </authorList>
    </citation>
    <scope>NUCLEOTIDE SEQUENCE [LARGE SCALE GENOMIC DNA]</scope>
    <source>
        <strain evidence="3 4">NRRL Y-17804</strain>
    </source>
</reference>
<dbReference type="STRING" id="698492.A0A0E9NQ20"/>
<dbReference type="PANTHER" id="PTHR31757">
    <property type="entry name" value="SLL0781 PROTEIN"/>
    <property type="match status" value="1"/>
</dbReference>
<dbReference type="InterPro" id="IPR032710">
    <property type="entry name" value="NTF2-like_dom_sf"/>
</dbReference>
<dbReference type="Pfam" id="PF07080">
    <property type="entry name" value="DUF1348"/>
    <property type="match status" value="1"/>
</dbReference>
<name>A0A0E9NQ20_SAICN</name>
<dbReference type="InterPro" id="IPR009783">
    <property type="entry name" value="DUF1348"/>
</dbReference>
<reference evidence="3 4" key="3">
    <citation type="journal article" date="2015" name="Genome Announc.">
        <title>Draft Genome Sequence of the Archiascomycetous Yeast Saitoella complicata.</title>
        <authorList>
            <person name="Yamauchi K."/>
            <person name="Kondo S."/>
            <person name="Hamamoto M."/>
            <person name="Takahashi Y."/>
            <person name="Ogura Y."/>
            <person name="Hayashi T."/>
            <person name="Nishida H."/>
        </authorList>
    </citation>
    <scope>NUCLEOTIDE SEQUENCE [LARGE SCALE GENOMIC DNA]</scope>
    <source>
        <strain evidence="3 4">NRRL Y-17804</strain>
    </source>
</reference>
<keyword evidence="2" id="KW-1133">Transmembrane helix</keyword>
<dbReference type="PANTHER" id="PTHR31757:SF0">
    <property type="entry name" value="SLL0781 PROTEIN"/>
    <property type="match status" value="1"/>
</dbReference>
<feature type="transmembrane region" description="Helical" evidence="2">
    <location>
        <begin position="82"/>
        <end position="106"/>
    </location>
</feature>
<dbReference type="EMBL" id="BACD03000054">
    <property type="protein sequence ID" value="GAO51888.1"/>
    <property type="molecule type" value="Genomic_DNA"/>
</dbReference>
<comment type="caution">
    <text evidence="3">The sequence shown here is derived from an EMBL/GenBank/DDBJ whole genome shotgun (WGS) entry which is preliminary data.</text>
</comment>
<gene>
    <name evidence="3" type="ORF">G7K_5978-t1</name>
</gene>
<keyword evidence="2" id="KW-0812">Transmembrane</keyword>
<evidence type="ECO:0000256" key="2">
    <source>
        <dbReference type="SAM" id="Phobius"/>
    </source>
</evidence>
<reference evidence="3 4" key="1">
    <citation type="journal article" date="2011" name="J. Gen. Appl. Microbiol.">
        <title>Draft genome sequencing of the enigmatic yeast Saitoella complicata.</title>
        <authorList>
            <person name="Nishida H."/>
            <person name="Hamamoto M."/>
            <person name="Sugiyama J."/>
        </authorList>
    </citation>
    <scope>NUCLEOTIDE SEQUENCE [LARGE SCALE GENOMIC DNA]</scope>
    <source>
        <strain evidence="3 4">NRRL Y-17804</strain>
    </source>
</reference>
<accession>A0A0E9NQ20</accession>
<dbReference type="Gene3D" id="3.10.450.50">
    <property type="match status" value="1"/>
</dbReference>
<feature type="region of interest" description="Disordered" evidence="1">
    <location>
        <begin position="114"/>
        <end position="180"/>
    </location>
</feature>
<keyword evidence="2" id="KW-0472">Membrane</keyword>
<organism evidence="3 4">
    <name type="scientific">Saitoella complicata (strain BCRC 22490 / CBS 7301 / JCM 7358 / NBRC 10748 / NRRL Y-17804)</name>
    <dbReference type="NCBI Taxonomy" id="698492"/>
    <lineage>
        <taxon>Eukaryota</taxon>
        <taxon>Fungi</taxon>
        <taxon>Dikarya</taxon>
        <taxon>Ascomycota</taxon>
        <taxon>Taphrinomycotina</taxon>
        <taxon>Taphrinomycotina incertae sedis</taxon>
        <taxon>Saitoella</taxon>
    </lineage>
</organism>